<accession>A0A0F9DAZ4</accession>
<name>A0A0F9DAZ4_9ZZZZ</name>
<evidence type="ECO:0000313" key="1">
    <source>
        <dbReference type="EMBL" id="KKL14931.1"/>
    </source>
</evidence>
<protein>
    <submittedName>
        <fullName evidence="1">Uncharacterized protein</fullName>
    </submittedName>
</protein>
<comment type="caution">
    <text evidence="1">The sequence shown here is derived from an EMBL/GenBank/DDBJ whole genome shotgun (WGS) entry which is preliminary data.</text>
</comment>
<dbReference type="EMBL" id="LAZR01040259">
    <property type="protein sequence ID" value="KKL14931.1"/>
    <property type="molecule type" value="Genomic_DNA"/>
</dbReference>
<reference evidence="1" key="1">
    <citation type="journal article" date="2015" name="Nature">
        <title>Complex archaea that bridge the gap between prokaryotes and eukaryotes.</title>
        <authorList>
            <person name="Spang A."/>
            <person name="Saw J.H."/>
            <person name="Jorgensen S.L."/>
            <person name="Zaremba-Niedzwiedzka K."/>
            <person name="Martijn J."/>
            <person name="Lind A.E."/>
            <person name="van Eijk R."/>
            <person name="Schleper C."/>
            <person name="Guy L."/>
            <person name="Ettema T.J."/>
        </authorList>
    </citation>
    <scope>NUCLEOTIDE SEQUENCE</scope>
</reference>
<gene>
    <name evidence="1" type="ORF">LCGC14_2510670</name>
</gene>
<feature type="non-terminal residue" evidence="1">
    <location>
        <position position="28"/>
    </location>
</feature>
<sequence>MNLLDKLETVNKEAGNIPLWKGSFREFV</sequence>
<dbReference type="AlphaFoldDB" id="A0A0F9DAZ4"/>
<organism evidence="1">
    <name type="scientific">marine sediment metagenome</name>
    <dbReference type="NCBI Taxonomy" id="412755"/>
    <lineage>
        <taxon>unclassified sequences</taxon>
        <taxon>metagenomes</taxon>
        <taxon>ecological metagenomes</taxon>
    </lineage>
</organism>
<proteinExistence type="predicted"/>